<proteinExistence type="predicted"/>
<name>A0A931SB64_9BACT</name>
<dbReference type="Pfam" id="PF13200">
    <property type="entry name" value="DUF4015"/>
    <property type="match status" value="1"/>
</dbReference>
<dbReference type="EMBL" id="JACOZA010000033">
    <property type="protein sequence ID" value="MBI2096786.1"/>
    <property type="molecule type" value="Genomic_DNA"/>
</dbReference>
<reference evidence="2" key="1">
    <citation type="submission" date="2020-07" db="EMBL/GenBank/DDBJ databases">
        <title>Huge and variable diversity of episymbiotic CPR bacteria and DPANN archaea in groundwater ecosystems.</title>
        <authorList>
            <person name="He C.Y."/>
            <person name="Keren R."/>
            <person name="Whittaker M."/>
            <person name="Farag I.F."/>
            <person name="Doudna J."/>
            <person name="Cate J.H.D."/>
            <person name="Banfield J.F."/>
        </authorList>
    </citation>
    <scope>NUCLEOTIDE SEQUENCE</scope>
    <source>
        <strain evidence="2">NC_groundwater_193_Ag_S-0.1um_51_7</strain>
    </source>
</reference>
<dbReference type="InterPro" id="IPR025275">
    <property type="entry name" value="DUF4015"/>
</dbReference>
<evidence type="ECO:0000313" key="2">
    <source>
        <dbReference type="EMBL" id="MBI2096786.1"/>
    </source>
</evidence>
<accession>A0A931SB64</accession>
<feature type="non-terminal residue" evidence="2">
    <location>
        <position position="1"/>
    </location>
</feature>
<comment type="caution">
    <text evidence="2">The sequence shown here is derived from an EMBL/GenBank/DDBJ whole genome shotgun (WGS) entry which is preliminary data.</text>
</comment>
<dbReference type="AlphaFoldDB" id="A0A931SB64"/>
<dbReference type="Proteomes" id="UP000724148">
    <property type="component" value="Unassembled WGS sequence"/>
</dbReference>
<evidence type="ECO:0000313" key="3">
    <source>
        <dbReference type="Proteomes" id="UP000724148"/>
    </source>
</evidence>
<protein>
    <recommendedName>
        <fullName evidence="1">DUF4015 domain-containing protein</fullName>
    </recommendedName>
</protein>
<gene>
    <name evidence="2" type="ORF">HYT40_01350</name>
</gene>
<organism evidence="2 3">
    <name type="scientific">Candidatus Sungiibacteriota bacterium</name>
    <dbReference type="NCBI Taxonomy" id="2750080"/>
    <lineage>
        <taxon>Bacteria</taxon>
        <taxon>Candidatus Sungiibacteriota</taxon>
    </lineage>
</organism>
<sequence length="126" mass="13562">PADPLRNLAGVWLPYRAKGTSTVASANPSIVVERSVYMASDILAGKIASTSSATSSEVIYNHEKRSDAKIRPWLQSFDLGVDTSRGIYYGVGAVRAQIDAAETAGASGWLLWDPENTYDEAALKKE</sequence>
<evidence type="ECO:0000259" key="1">
    <source>
        <dbReference type="Pfam" id="PF13200"/>
    </source>
</evidence>
<feature type="domain" description="DUF4015" evidence="1">
    <location>
        <begin position="46"/>
        <end position="118"/>
    </location>
</feature>